<protein>
    <recommendedName>
        <fullName evidence="4">Lipoprotein</fullName>
    </recommendedName>
</protein>
<dbReference type="Proteomes" id="UP001560573">
    <property type="component" value="Unassembled WGS sequence"/>
</dbReference>
<evidence type="ECO:0000256" key="1">
    <source>
        <dbReference type="SAM" id="SignalP"/>
    </source>
</evidence>
<accession>A0ABV3ZJP7</accession>
<evidence type="ECO:0000313" key="3">
    <source>
        <dbReference type="Proteomes" id="UP001560573"/>
    </source>
</evidence>
<keyword evidence="1" id="KW-0732">Signal</keyword>
<keyword evidence="3" id="KW-1185">Reference proteome</keyword>
<name>A0ABV3ZJP7_9BACT</name>
<organism evidence="2 3">
    <name type="scientific">Danxiaibacter flavus</name>
    <dbReference type="NCBI Taxonomy" id="3049108"/>
    <lineage>
        <taxon>Bacteria</taxon>
        <taxon>Pseudomonadati</taxon>
        <taxon>Bacteroidota</taxon>
        <taxon>Chitinophagia</taxon>
        <taxon>Chitinophagales</taxon>
        <taxon>Chitinophagaceae</taxon>
        <taxon>Danxiaibacter</taxon>
    </lineage>
</organism>
<dbReference type="EMBL" id="JAULBC010000007">
    <property type="protein sequence ID" value="MEX6690096.1"/>
    <property type="molecule type" value="Genomic_DNA"/>
</dbReference>
<evidence type="ECO:0008006" key="4">
    <source>
        <dbReference type="Google" id="ProtNLM"/>
    </source>
</evidence>
<feature type="chain" id="PRO_5046750748" description="Lipoprotein" evidence="1">
    <location>
        <begin position="23"/>
        <end position="178"/>
    </location>
</feature>
<reference evidence="2 3" key="1">
    <citation type="submission" date="2023-07" db="EMBL/GenBank/DDBJ databases">
        <authorList>
            <person name="Lian W.-H."/>
        </authorList>
    </citation>
    <scope>NUCLEOTIDE SEQUENCE [LARGE SCALE GENOMIC DNA]</scope>
    <source>
        <strain evidence="2 3">SYSU DXS3180</strain>
    </source>
</reference>
<dbReference type="RefSeq" id="WP_369331504.1">
    <property type="nucleotide sequence ID" value="NZ_JAULBC010000007.1"/>
</dbReference>
<proteinExistence type="predicted"/>
<sequence length="178" mass="19997">MLRSYLFNFAFLFLIGCNNSSADSTNAANHNDSSKISKGNTGDIVKEVANSSNKPDSTDNTSSNAVAFDEAYIQKAIVSKIDSSIWLTANMKLDHRIFGYEKPDTTSRKMILISIFTNDVEGNPFKCPFGSYYQTSNMTDMEIKYVSTEGIFIKASVFKKNEFQGAVYMDKKFIEFEE</sequence>
<dbReference type="PROSITE" id="PS51257">
    <property type="entry name" value="PROKAR_LIPOPROTEIN"/>
    <property type="match status" value="1"/>
</dbReference>
<gene>
    <name evidence="2" type="ORF">QTN47_21485</name>
</gene>
<evidence type="ECO:0000313" key="2">
    <source>
        <dbReference type="EMBL" id="MEX6690096.1"/>
    </source>
</evidence>
<comment type="caution">
    <text evidence="2">The sequence shown here is derived from an EMBL/GenBank/DDBJ whole genome shotgun (WGS) entry which is preliminary data.</text>
</comment>
<feature type="signal peptide" evidence="1">
    <location>
        <begin position="1"/>
        <end position="22"/>
    </location>
</feature>